<sequence>MPKNTRALGKQEVAHHQSENDQCSTLNCVIFYEKQILNSNTERKLLTKPKPKPKPKQQQGACQVQVPTSRTPKPDQTKESSRSKEEVPQTISSTAEESRMEWSDFPTIQS</sequence>
<evidence type="ECO:0000313" key="2">
    <source>
        <dbReference type="EMBL" id="TGO68189.1"/>
    </source>
</evidence>
<comment type="caution">
    <text evidence="2">The sequence shown here is derived from an EMBL/GenBank/DDBJ whole genome shotgun (WGS) entry which is preliminary data.</text>
</comment>
<evidence type="ECO:0000313" key="3">
    <source>
        <dbReference type="Proteomes" id="UP000297452"/>
    </source>
</evidence>
<feature type="compositionally biased region" description="Basic and acidic residues" evidence="1">
    <location>
        <begin position="72"/>
        <end position="87"/>
    </location>
</feature>
<protein>
    <submittedName>
        <fullName evidence="2">Uncharacterized protein</fullName>
    </submittedName>
</protein>
<feature type="region of interest" description="Disordered" evidence="1">
    <location>
        <begin position="42"/>
        <end position="110"/>
    </location>
</feature>
<gene>
    <name evidence="2" type="ORF">BOTNAR_0028g00010</name>
</gene>
<dbReference type="Proteomes" id="UP000297452">
    <property type="component" value="Unassembled WGS sequence"/>
</dbReference>
<feature type="region of interest" description="Disordered" evidence="1">
    <location>
        <begin position="1"/>
        <end position="20"/>
    </location>
</feature>
<dbReference type="EMBL" id="PQXJ01000028">
    <property type="protein sequence ID" value="TGO68189.1"/>
    <property type="molecule type" value="Genomic_DNA"/>
</dbReference>
<reference evidence="2 3" key="1">
    <citation type="submission" date="2017-12" db="EMBL/GenBank/DDBJ databases">
        <title>Comparative genomics of Botrytis spp.</title>
        <authorList>
            <person name="Valero-Jimenez C.A."/>
            <person name="Tapia P."/>
            <person name="Veloso J."/>
            <person name="Silva-Moreno E."/>
            <person name="Staats M."/>
            <person name="Valdes J.H."/>
            <person name="Van Kan J.A.L."/>
        </authorList>
    </citation>
    <scope>NUCLEOTIDE SEQUENCE [LARGE SCALE GENOMIC DNA]</scope>
    <source>
        <strain evidence="2 3">MUCL2120</strain>
    </source>
</reference>
<proteinExistence type="predicted"/>
<dbReference type="AlphaFoldDB" id="A0A4Z1J3A9"/>
<feature type="compositionally biased region" description="Basic residues" evidence="1">
    <location>
        <begin position="46"/>
        <end position="55"/>
    </location>
</feature>
<organism evidence="2 3">
    <name type="scientific">Botryotinia narcissicola</name>
    <dbReference type="NCBI Taxonomy" id="278944"/>
    <lineage>
        <taxon>Eukaryota</taxon>
        <taxon>Fungi</taxon>
        <taxon>Dikarya</taxon>
        <taxon>Ascomycota</taxon>
        <taxon>Pezizomycotina</taxon>
        <taxon>Leotiomycetes</taxon>
        <taxon>Helotiales</taxon>
        <taxon>Sclerotiniaceae</taxon>
        <taxon>Botryotinia</taxon>
    </lineage>
</organism>
<feature type="compositionally biased region" description="Polar residues" evidence="1">
    <location>
        <begin position="60"/>
        <end position="71"/>
    </location>
</feature>
<evidence type="ECO:0000256" key="1">
    <source>
        <dbReference type="SAM" id="MobiDB-lite"/>
    </source>
</evidence>
<accession>A0A4Z1J3A9</accession>
<name>A0A4Z1J3A9_9HELO</name>
<keyword evidence="3" id="KW-1185">Reference proteome</keyword>